<comment type="caution">
    <text evidence="1">The sequence shown here is derived from an EMBL/GenBank/DDBJ whole genome shotgun (WGS) entry which is preliminary data.</text>
</comment>
<sequence length="79" mass="9000">MWSFALSFNGYEELGSFEASAASAQLKKRAALRDIRNELFFAARASRHGGDDRFIDVYLELLPLFRKWANTGKGRVDRS</sequence>
<organism evidence="1 2">
    <name type="scientific">Brevundimonas subvibrioides</name>
    <dbReference type="NCBI Taxonomy" id="74313"/>
    <lineage>
        <taxon>Bacteria</taxon>
        <taxon>Pseudomonadati</taxon>
        <taxon>Pseudomonadota</taxon>
        <taxon>Alphaproteobacteria</taxon>
        <taxon>Caulobacterales</taxon>
        <taxon>Caulobacteraceae</taxon>
        <taxon>Brevundimonas</taxon>
    </lineage>
</organism>
<proteinExistence type="predicted"/>
<dbReference type="AlphaFoldDB" id="A0A258FN20"/>
<dbReference type="EMBL" id="NCEB01000013">
    <property type="protein sequence ID" value="OYX33881.1"/>
    <property type="molecule type" value="Genomic_DNA"/>
</dbReference>
<evidence type="ECO:0000313" key="2">
    <source>
        <dbReference type="Proteomes" id="UP000215595"/>
    </source>
</evidence>
<dbReference type="Proteomes" id="UP000215595">
    <property type="component" value="Unassembled WGS sequence"/>
</dbReference>
<accession>A0A258FN20</accession>
<evidence type="ECO:0000313" key="1">
    <source>
        <dbReference type="EMBL" id="OYX33881.1"/>
    </source>
</evidence>
<reference evidence="1 2" key="1">
    <citation type="submission" date="2017-03" db="EMBL/GenBank/DDBJ databases">
        <title>Lifting the veil on microbial sulfur biogeochemistry in mining wastewaters.</title>
        <authorList>
            <person name="Kantor R.S."/>
            <person name="Colenbrander Nelson T."/>
            <person name="Marshall S."/>
            <person name="Bennett D."/>
            <person name="Apte S."/>
            <person name="Camacho D."/>
            <person name="Thomas B.C."/>
            <person name="Warren L.A."/>
            <person name="Banfield J.F."/>
        </authorList>
    </citation>
    <scope>NUCLEOTIDE SEQUENCE [LARGE SCALE GENOMIC DNA]</scope>
    <source>
        <strain evidence="1">32-69-9</strain>
    </source>
</reference>
<name>A0A258FN20_9CAUL</name>
<protein>
    <submittedName>
        <fullName evidence="1">Uncharacterized protein</fullName>
    </submittedName>
</protein>
<gene>
    <name evidence="1" type="ORF">B7Z01_07650</name>
</gene>